<dbReference type="STRING" id="1802519.A2961_01370"/>
<evidence type="ECO:0008006" key="4">
    <source>
        <dbReference type="Google" id="ProtNLM"/>
    </source>
</evidence>
<comment type="caution">
    <text evidence="2">The sequence shown here is derived from an EMBL/GenBank/DDBJ whole genome shotgun (WGS) entry which is preliminary data.</text>
</comment>
<reference evidence="2 3" key="1">
    <citation type="journal article" date="2016" name="Nat. Commun.">
        <title>Thousands of microbial genomes shed light on interconnected biogeochemical processes in an aquifer system.</title>
        <authorList>
            <person name="Anantharaman K."/>
            <person name="Brown C.T."/>
            <person name="Hug L.A."/>
            <person name="Sharon I."/>
            <person name="Castelle C.J."/>
            <person name="Probst A.J."/>
            <person name="Thomas B.C."/>
            <person name="Singh A."/>
            <person name="Wilkins M.J."/>
            <person name="Karaoz U."/>
            <person name="Brodie E.L."/>
            <person name="Williams K.H."/>
            <person name="Hubbard S.S."/>
            <person name="Banfield J.F."/>
        </authorList>
    </citation>
    <scope>NUCLEOTIDE SEQUENCE [LARGE SCALE GENOMIC DNA]</scope>
</reference>
<name>A0A1F8BKY2_9BACT</name>
<gene>
    <name evidence="2" type="ORF">A2961_01370</name>
</gene>
<dbReference type="EMBL" id="MGHF01000004">
    <property type="protein sequence ID" value="OGM64682.1"/>
    <property type="molecule type" value="Genomic_DNA"/>
</dbReference>
<accession>A0A1F8BKY2</accession>
<dbReference type="NCBIfam" id="TIGR04088">
    <property type="entry name" value="cognate_SipW"/>
    <property type="match status" value="1"/>
</dbReference>
<sequence length="344" mass="37126">MVSNIRKILLSLLSISAVALLAFGASRAFFSDTETSTGNTFTAGAIDLKVDSEAHYNGLVCREFATGDFRWSEPVNTNPTLEQLAQEHYNEPCTGTWGQTDLGITQQKFFDLADVKPGDDGENTVSLHVYNNDAWGRFIISGVTDIDGTCTEPESDNSVLDVECDTPSETVLNNSPLGELRENMTFYAWLDQGAIPGFQNGDETSINDDTTEGDNVWDCAFANGDPNFDPAGATPENCHEPLVILPGTVDQGGETHNIWTALVAVDAAYCTSAPANGHNTDGSGDYLTCHGLADDGRMVGSATYYFGLAWFIPTTVGNEVQTDSLTADLSFEVVQQRNNPTQIF</sequence>
<dbReference type="AlphaFoldDB" id="A0A1F8BKY2"/>
<dbReference type="Proteomes" id="UP000177082">
    <property type="component" value="Unassembled WGS sequence"/>
</dbReference>
<keyword evidence="1" id="KW-0732">Signal</keyword>
<evidence type="ECO:0000313" key="3">
    <source>
        <dbReference type="Proteomes" id="UP000177082"/>
    </source>
</evidence>
<organism evidence="2 3">
    <name type="scientific">Candidatus Woesebacteria bacterium RIFCSPLOWO2_01_FULL_39_21</name>
    <dbReference type="NCBI Taxonomy" id="1802519"/>
    <lineage>
        <taxon>Bacteria</taxon>
        <taxon>Candidatus Woeseibacteriota</taxon>
    </lineage>
</organism>
<evidence type="ECO:0000313" key="2">
    <source>
        <dbReference type="EMBL" id="OGM64682.1"/>
    </source>
</evidence>
<protein>
    <recommendedName>
        <fullName evidence="4">Ig-like domain-containing protein</fullName>
    </recommendedName>
</protein>
<proteinExistence type="predicted"/>
<dbReference type="InterPro" id="IPR023833">
    <property type="entry name" value="Signal_pept_SipW-depend-type"/>
</dbReference>
<feature type="signal peptide" evidence="1">
    <location>
        <begin position="1"/>
        <end position="30"/>
    </location>
</feature>
<feature type="chain" id="PRO_5009535054" description="Ig-like domain-containing protein" evidence="1">
    <location>
        <begin position="31"/>
        <end position="344"/>
    </location>
</feature>
<evidence type="ECO:0000256" key="1">
    <source>
        <dbReference type="SAM" id="SignalP"/>
    </source>
</evidence>